<organism evidence="1 2">
    <name type="scientific">Brachionus plicatilis</name>
    <name type="common">Marine rotifer</name>
    <name type="synonym">Brachionus muelleri</name>
    <dbReference type="NCBI Taxonomy" id="10195"/>
    <lineage>
        <taxon>Eukaryota</taxon>
        <taxon>Metazoa</taxon>
        <taxon>Spiralia</taxon>
        <taxon>Gnathifera</taxon>
        <taxon>Rotifera</taxon>
        <taxon>Eurotatoria</taxon>
        <taxon>Monogononta</taxon>
        <taxon>Pseudotrocha</taxon>
        <taxon>Ploima</taxon>
        <taxon>Brachionidae</taxon>
        <taxon>Brachionus</taxon>
    </lineage>
</organism>
<protein>
    <submittedName>
        <fullName evidence="1">Uncharacterized protein</fullName>
    </submittedName>
</protein>
<keyword evidence="2" id="KW-1185">Reference proteome</keyword>
<comment type="caution">
    <text evidence="1">The sequence shown here is derived from an EMBL/GenBank/DDBJ whole genome shotgun (WGS) entry which is preliminary data.</text>
</comment>
<proteinExistence type="predicted"/>
<dbReference type="AlphaFoldDB" id="A0A3M7RSN4"/>
<reference evidence="1 2" key="1">
    <citation type="journal article" date="2018" name="Sci. Rep.">
        <title>Genomic signatures of local adaptation to the degree of environmental predictability in rotifers.</title>
        <authorList>
            <person name="Franch-Gras L."/>
            <person name="Hahn C."/>
            <person name="Garcia-Roger E.M."/>
            <person name="Carmona M.J."/>
            <person name="Serra M."/>
            <person name="Gomez A."/>
        </authorList>
    </citation>
    <scope>NUCLEOTIDE SEQUENCE [LARGE SCALE GENOMIC DNA]</scope>
    <source>
        <strain evidence="1">HYR1</strain>
    </source>
</reference>
<evidence type="ECO:0000313" key="1">
    <source>
        <dbReference type="EMBL" id="RNA26469.1"/>
    </source>
</evidence>
<sequence length="73" mass="9091">MISEERFKIFFSAKLEKLFIINHFIFTSHHKNNLFSNDWYQSFNFTSLFQNIHGRQDHSPNYRIKIKFWFNFP</sequence>
<dbReference type="Proteomes" id="UP000276133">
    <property type="component" value="Unassembled WGS sequence"/>
</dbReference>
<gene>
    <name evidence="1" type="ORF">BpHYR1_047606</name>
</gene>
<evidence type="ECO:0000313" key="2">
    <source>
        <dbReference type="Proteomes" id="UP000276133"/>
    </source>
</evidence>
<accession>A0A3M7RSN4</accession>
<dbReference type="EMBL" id="REGN01002738">
    <property type="protein sequence ID" value="RNA26469.1"/>
    <property type="molecule type" value="Genomic_DNA"/>
</dbReference>
<name>A0A3M7RSN4_BRAPC</name>